<feature type="chain" id="PRO_5044798134" evidence="1">
    <location>
        <begin position="29"/>
        <end position="347"/>
    </location>
</feature>
<evidence type="ECO:0000313" key="3">
    <source>
        <dbReference type="Proteomes" id="UP001627154"/>
    </source>
</evidence>
<evidence type="ECO:0000313" key="2">
    <source>
        <dbReference type="EMBL" id="KAL3385867.1"/>
    </source>
</evidence>
<accession>A0ABD2VYM1</accession>
<feature type="signal peptide" evidence="1">
    <location>
        <begin position="1"/>
        <end position="28"/>
    </location>
</feature>
<sequence length="347" mass="38923">MSTLVTLCAIFAALKGIVLLGSVSPASAYRSISFGRDVGQNYLAFSESIIENTTLYYLVDFSGAAPKEDECNITLRSEGGGNIVPFFTKIDSLGKDRAIVRWFEAPFGRNDPILQDGGDWFEFKDIEGFKFYSQEQFFYCSSYLKGEDDFEVITLKKKKLFSFANGLISICLKLTNYKKLQCTQFELGDKEINWFSTNIVRGDGHSNLSTGAIYNLPRGEGFLTYVNIKKVSNGYFLGEWGKYLIKIGLDGKLKQFLDPDMGCHIKGEMSFTNIFEDDQGNYCLSIVCVKPSFNGGGYGGGYGQGYGCSEWSENQTVDSSFIKLHSRCFKPEEFKNVYKIKLDEPVD</sequence>
<gene>
    <name evidence="2" type="ORF">TKK_018595</name>
</gene>
<reference evidence="2 3" key="1">
    <citation type="journal article" date="2024" name="bioRxiv">
        <title>A reference genome for Trichogramma kaykai: A tiny desert-dwelling parasitoid wasp with competing sex-ratio distorters.</title>
        <authorList>
            <person name="Culotta J."/>
            <person name="Lindsey A.R."/>
        </authorList>
    </citation>
    <scope>NUCLEOTIDE SEQUENCE [LARGE SCALE GENOMIC DNA]</scope>
    <source>
        <strain evidence="2 3">KSX58</strain>
    </source>
</reference>
<organism evidence="2 3">
    <name type="scientific">Trichogramma kaykai</name>
    <dbReference type="NCBI Taxonomy" id="54128"/>
    <lineage>
        <taxon>Eukaryota</taxon>
        <taxon>Metazoa</taxon>
        <taxon>Ecdysozoa</taxon>
        <taxon>Arthropoda</taxon>
        <taxon>Hexapoda</taxon>
        <taxon>Insecta</taxon>
        <taxon>Pterygota</taxon>
        <taxon>Neoptera</taxon>
        <taxon>Endopterygota</taxon>
        <taxon>Hymenoptera</taxon>
        <taxon>Apocrita</taxon>
        <taxon>Proctotrupomorpha</taxon>
        <taxon>Chalcidoidea</taxon>
        <taxon>Trichogrammatidae</taxon>
        <taxon>Trichogramma</taxon>
    </lineage>
</organism>
<name>A0ABD2VYM1_9HYME</name>
<dbReference type="EMBL" id="JBJJXI010000151">
    <property type="protein sequence ID" value="KAL3385867.1"/>
    <property type="molecule type" value="Genomic_DNA"/>
</dbReference>
<keyword evidence="3" id="KW-1185">Reference proteome</keyword>
<proteinExistence type="predicted"/>
<protein>
    <submittedName>
        <fullName evidence="2">Uncharacterized protein</fullName>
    </submittedName>
</protein>
<comment type="caution">
    <text evidence="2">The sequence shown here is derived from an EMBL/GenBank/DDBJ whole genome shotgun (WGS) entry which is preliminary data.</text>
</comment>
<evidence type="ECO:0000256" key="1">
    <source>
        <dbReference type="SAM" id="SignalP"/>
    </source>
</evidence>
<dbReference type="Proteomes" id="UP001627154">
    <property type="component" value="Unassembled WGS sequence"/>
</dbReference>
<dbReference type="AlphaFoldDB" id="A0ABD2VYM1"/>
<keyword evidence="1" id="KW-0732">Signal</keyword>